<proteinExistence type="predicted"/>
<dbReference type="NCBIfam" id="TIGR02595">
    <property type="entry name" value="PEP_CTERM"/>
    <property type="match status" value="1"/>
</dbReference>
<dbReference type="Pfam" id="PF07589">
    <property type="entry name" value="PEP-CTERM"/>
    <property type="match status" value="1"/>
</dbReference>
<dbReference type="InterPro" id="IPR013424">
    <property type="entry name" value="Ice-binding_C"/>
</dbReference>
<dbReference type="EMBL" id="WNKW01000001">
    <property type="protein sequence ID" value="MTW32141.1"/>
    <property type="molecule type" value="Genomic_DNA"/>
</dbReference>
<reference evidence="2 3" key="1">
    <citation type="submission" date="2019-11" db="EMBL/GenBank/DDBJ databases">
        <title>Type strains purchased from KCTC, JCM and DSMZ.</title>
        <authorList>
            <person name="Lu H."/>
        </authorList>
    </citation>
    <scope>NUCLEOTIDE SEQUENCE [LARGE SCALE GENOMIC DNA]</scope>
    <source>
        <strain evidence="2 3">DSM 103461</strain>
    </source>
</reference>
<organism evidence="2 3">
    <name type="scientific">Pseudoduganella danionis</name>
    <dbReference type="NCBI Taxonomy" id="1890295"/>
    <lineage>
        <taxon>Bacteria</taxon>
        <taxon>Pseudomonadati</taxon>
        <taxon>Pseudomonadota</taxon>
        <taxon>Betaproteobacteria</taxon>
        <taxon>Burkholderiales</taxon>
        <taxon>Oxalobacteraceae</taxon>
        <taxon>Telluria group</taxon>
        <taxon>Pseudoduganella</taxon>
    </lineage>
</organism>
<comment type="caution">
    <text evidence="2">The sequence shown here is derived from an EMBL/GenBank/DDBJ whole genome shotgun (WGS) entry which is preliminary data.</text>
</comment>
<name>A0ABW9SJ19_9BURK</name>
<evidence type="ECO:0000313" key="2">
    <source>
        <dbReference type="EMBL" id="MTW32141.1"/>
    </source>
</evidence>
<protein>
    <submittedName>
        <fullName evidence="2">PEPxxWA-CTERM sorting domain-containing protein</fullName>
    </submittedName>
</protein>
<accession>A0ABW9SJ19</accession>
<dbReference type="NCBIfam" id="NF035944">
    <property type="entry name" value="PEPxxWA-CTERM"/>
    <property type="match status" value="1"/>
</dbReference>
<dbReference type="Proteomes" id="UP000735592">
    <property type="component" value="Unassembled WGS sequence"/>
</dbReference>
<evidence type="ECO:0000313" key="3">
    <source>
        <dbReference type="Proteomes" id="UP000735592"/>
    </source>
</evidence>
<feature type="domain" description="Ice-binding protein C-terminal" evidence="1">
    <location>
        <begin position="172"/>
        <end position="197"/>
    </location>
</feature>
<evidence type="ECO:0000259" key="1">
    <source>
        <dbReference type="Pfam" id="PF07589"/>
    </source>
</evidence>
<sequence length="205" mass="21720">MVNTVNTTSDGLDEARVRYTVVDAATNAIIDQGDIGSAGHDYYMGSIAVNSSGQVVVGFNRSGLNAADGKIAFMAHTFSTDATGHLISTSSDIMLKESLVDDYHNGSLFGQAASGRQRWGDYSQVSIDPTDDSQFYLIGEFAREYNNPASGHPGGTGGSRWGTWVAMIDVSPVPEPSSWAMLFVGLGMVGVLARRRRNAATGSPC</sequence>
<keyword evidence="3" id="KW-1185">Reference proteome</keyword>
<gene>
    <name evidence="2" type="ORF">GM655_04785</name>
</gene>